<dbReference type="PANTHER" id="PTHR31118">
    <property type="entry name" value="CYCLASE-LIKE PROTEIN 2"/>
    <property type="match status" value="1"/>
</dbReference>
<dbReference type="OrthoDB" id="7108654at2759"/>
<evidence type="ECO:0000256" key="1">
    <source>
        <dbReference type="ARBA" id="ARBA00007865"/>
    </source>
</evidence>
<evidence type="ECO:0000313" key="3">
    <source>
        <dbReference type="Proteomes" id="UP000772434"/>
    </source>
</evidence>
<keyword evidence="3" id="KW-1185">Reference proteome</keyword>
<dbReference type="GO" id="GO:0019441">
    <property type="term" value="P:L-tryptophan catabolic process to kynurenine"/>
    <property type="evidence" value="ECO:0007669"/>
    <property type="project" value="InterPro"/>
</dbReference>
<dbReference type="PANTHER" id="PTHR31118:SF12">
    <property type="entry name" value="CYCLASE-LIKE PROTEIN 2"/>
    <property type="match status" value="1"/>
</dbReference>
<sequence length="224" mass="24302">MSLPTITNLVDLSHPLDPEHMSIPPGLPQLSCCPIAQVPKDGFSMHTISLGSHTGTHVDAPSHFYADGKTIDQIPLSALVGRALVLDLTHKGPKEVIVWEDIAQNSQAGKIEPGIILLLRTGWSKHWGTGKIFWEHPYLDSSVAKELLACGVGVLGIDFASPDESIFDPPWKFPFHLAYLGGGGFIVENLTNLDKLEGPEVLVNLLPINLVRMDGAPVRAIAWK</sequence>
<dbReference type="Proteomes" id="UP000772434">
    <property type="component" value="Unassembled WGS sequence"/>
</dbReference>
<protein>
    <submittedName>
        <fullName evidence="2">Cyclase</fullName>
    </submittedName>
</protein>
<accession>A0A9P5U3C7</accession>
<gene>
    <name evidence="2" type="ORF">BDP27DRAFT_1229886</name>
</gene>
<proteinExistence type="inferred from homology"/>
<dbReference type="InterPro" id="IPR007325">
    <property type="entry name" value="KFase/CYL"/>
</dbReference>
<dbReference type="SUPFAM" id="SSF102198">
    <property type="entry name" value="Putative cyclase"/>
    <property type="match status" value="1"/>
</dbReference>
<dbReference type="Pfam" id="PF04199">
    <property type="entry name" value="Cyclase"/>
    <property type="match status" value="1"/>
</dbReference>
<dbReference type="EMBL" id="JADNRY010000115">
    <property type="protein sequence ID" value="KAF9064786.1"/>
    <property type="molecule type" value="Genomic_DNA"/>
</dbReference>
<dbReference type="InterPro" id="IPR037175">
    <property type="entry name" value="KFase_sf"/>
</dbReference>
<comment type="caution">
    <text evidence="2">The sequence shown here is derived from an EMBL/GenBank/DDBJ whole genome shotgun (WGS) entry which is preliminary data.</text>
</comment>
<name>A0A9P5U3C7_9AGAR</name>
<dbReference type="AlphaFoldDB" id="A0A9P5U3C7"/>
<dbReference type="Gene3D" id="3.50.30.50">
    <property type="entry name" value="Putative cyclase"/>
    <property type="match status" value="1"/>
</dbReference>
<comment type="similarity">
    <text evidence="1">Belongs to the Cyclase 1 superfamily.</text>
</comment>
<evidence type="ECO:0000313" key="2">
    <source>
        <dbReference type="EMBL" id="KAF9064786.1"/>
    </source>
</evidence>
<dbReference type="GO" id="GO:0004061">
    <property type="term" value="F:arylformamidase activity"/>
    <property type="evidence" value="ECO:0007669"/>
    <property type="project" value="InterPro"/>
</dbReference>
<reference evidence="2" key="1">
    <citation type="submission" date="2020-11" db="EMBL/GenBank/DDBJ databases">
        <authorList>
            <consortium name="DOE Joint Genome Institute"/>
            <person name="Ahrendt S."/>
            <person name="Riley R."/>
            <person name="Andreopoulos W."/>
            <person name="Labutti K."/>
            <person name="Pangilinan J."/>
            <person name="Ruiz-Duenas F.J."/>
            <person name="Barrasa J.M."/>
            <person name="Sanchez-Garcia M."/>
            <person name="Camarero S."/>
            <person name="Miyauchi S."/>
            <person name="Serrano A."/>
            <person name="Linde D."/>
            <person name="Babiker R."/>
            <person name="Drula E."/>
            <person name="Ayuso-Fernandez I."/>
            <person name="Pacheco R."/>
            <person name="Padilla G."/>
            <person name="Ferreira P."/>
            <person name="Barriuso J."/>
            <person name="Kellner H."/>
            <person name="Castanera R."/>
            <person name="Alfaro M."/>
            <person name="Ramirez L."/>
            <person name="Pisabarro A.G."/>
            <person name="Kuo A."/>
            <person name="Tritt A."/>
            <person name="Lipzen A."/>
            <person name="He G."/>
            <person name="Yan M."/>
            <person name="Ng V."/>
            <person name="Cullen D."/>
            <person name="Martin F."/>
            <person name="Rosso M.-N."/>
            <person name="Henrissat B."/>
            <person name="Hibbett D."/>
            <person name="Martinez A.T."/>
            <person name="Grigoriev I.V."/>
        </authorList>
    </citation>
    <scope>NUCLEOTIDE SEQUENCE</scope>
    <source>
        <strain evidence="2">AH 40177</strain>
    </source>
</reference>
<organism evidence="2 3">
    <name type="scientific">Rhodocollybia butyracea</name>
    <dbReference type="NCBI Taxonomy" id="206335"/>
    <lineage>
        <taxon>Eukaryota</taxon>
        <taxon>Fungi</taxon>
        <taxon>Dikarya</taxon>
        <taxon>Basidiomycota</taxon>
        <taxon>Agaricomycotina</taxon>
        <taxon>Agaricomycetes</taxon>
        <taxon>Agaricomycetidae</taxon>
        <taxon>Agaricales</taxon>
        <taxon>Marasmiineae</taxon>
        <taxon>Omphalotaceae</taxon>
        <taxon>Rhodocollybia</taxon>
    </lineage>
</organism>